<evidence type="ECO:0000256" key="8">
    <source>
        <dbReference type="ARBA" id="ARBA00022815"/>
    </source>
</evidence>
<dbReference type="PIRSF" id="PIRSF001795">
    <property type="entry name" value="TRH"/>
    <property type="match status" value="1"/>
</dbReference>
<comment type="subcellular location">
    <subcellularLocation>
        <location evidence="1">Secreted</location>
    </subcellularLocation>
</comment>
<dbReference type="PANTHER" id="PTHR17530:SF2">
    <property type="entry name" value="PRO-THYROTROPIN-RELEASING HORMONE"/>
    <property type="match status" value="1"/>
</dbReference>
<comment type="function">
    <text evidence="9">Functions as a regulator of the biosynthesis of TSH in the anterior pituitary gland and as a neurotransmitter/ neuromodulator in the central and peripheral nervous systems.</text>
</comment>
<dbReference type="InterPro" id="IPR008857">
    <property type="entry name" value="TRH"/>
</dbReference>
<protein>
    <recommendedName>
        <fullName evidence="9">Pro-thyrotropin-releasing hormone</fullName>
    </recommendedName>
</protein>
<dbReference type="Pfam" id="PF05438">
    <property type="entry name" value="TRH"/>
    <property type="match status" value="3"/>
</dbReference>
<comment type="similarity">
    <text evidence="2 9">Belongs to the TRH family.</text>
</comment>
<evidence type="ECO:0000313" key="11">
    <source>
        <dbReference type="EMBL" id="AAI70358.1"/>
    </source>
</evidence>
<keyword evidence="4" id="KW-0165">Cleavage on pair of basic residues</keyword>
<keyword evidence="6 9" id="KW-0732">Signal</keyword>
<keyword evidence="8" id="KW-0027">Amidation</keyword>
<dbReference type="GO" id="GO:0014050">
    <property type="term" value="P:negative regulation of glutamate secretion"/>
    <property type="evidence" value="ECO:0007669"/>
    <property type="project" value="TreeGrafter"/>
</dbReference>
<dbReference type="PANTHER" id="PTHR17530">
    <property type="entry name" value="PRO-THYROTROPIN-RELEASING HORMONE"/>
    <property type="match status" value="1"/>
</dbReference>
<feature type="region of interest" description="Disordered" evidence="10">
    <location>
        <begin position="150"/>
        <end position="224"/>
    </location>
</feature>
<keyword evidence="7" id="KW-0677">Repeat</keyword>
<accession>B7ZS11</accession>
<dbReference type="EMBL" id="BC170358">
    <property type="protein sequence ID" value="AAI70358.1"/>
    <property type="molecule type" value="mRNA"/>
</dbReference>
<dbReference type="GO" id="GO:0008437">
    <property type="term" value="F:thyrotropin-releasing hormone activity"/>
    <property type="evidence" value="ECO:0007669"/>
    <property type="project" value="InterPro"/>
</dbReference>
<keyword evidence="5 9" id="KW-0372">Hormone</keyword>
<evidence type="ECO:0000256" key="9">
    <source>
        <dbReference type="PIRNR" id="PIRNR001795"/>
    </source>
</evidence>
<evidence type="ECO:0000256" key="6">
    <source>
        <dbReference type="ARBA" id="ARBA00022729"/>
    </source>
</evidence>
<evidence type="ECO:0000256" key="4">
    <source>
        <dbReference type="ARBA" id="ARBA00022685"/>
    </source>
</evidence>
<feature type="compositionally biased region" description="Basic and acidic residues" evidence="10">
    <location>
        <begin position="86"/>
        <end position="101"/>
    </location>
</feature>
<keyword evidence="3 9" id="KW-0964">Secreted</keyword>
<organism evidence="11">
    <name type="scientific">Xenopus laevis</name>
    <name type="common">African clawed frog</name>
    <dbReference type="NCBI Taxonomy" id="8355"/>
    <lineage>
        <taxon>Eukaryota</taxon>
        <taxon>Metazoa</taxon>
        <taxon>Chordata</taxon>
        <taxon>Craniata</taxon>
        <taxon>Vertebrata</taxon>
        <taxon>Euteleostomi</taxon>
        <taxon>Amphibia</taxon>
        <taxon>Batrachia</taxon>
        <taxon>Anura</taxon>
        <taxon>Pipoidea</taxon>
        <taxon>Pipidae</taxon>
        <taxon>Xenopodinae</taxon>
        <taxon>Xenopus</taxon>
        <taxon>Xenopus</taxon>
    </lineage>
</organism>
<dbReference type="GO" id="GO:0042755">
    <property type="term" value="P:eating behavior"/>
    <property type="evidence" value="ECO:0007669"/>
    <property type="project" value="TreeGrafter"/>
</dbReference>
<dbReference type="AlphaFoldDB" id="B7ZS11"/>
<evidence type="ECO:0000256" key="3">
    <source>
        <dbReference type="ARBA" id="ARBA00022525"/>
    </source>
</evidence>
<dbReference type="GO" id="GO:0032024">
    <property type="term" value="P:positive regulation of insulin secretion"/>
    <property type="evidence" value="ECO:0007669"/>
    <property type="project" value="TreeGrafter"/>
</dbReference>
<feature type="compositionally biased region" description="Basic and acidic residues" evidence="10">
    <location>
        <begin position="110"/>
        <end position="129"/>
    </location>
</feature>
<gene>
    <name evidence="11" type="primary">trhp-a</name>
</gene>
<evidence type="ECO:0000256" key="7">
    <source>
        <dbReference type="ARBA" id="ARBA00022737"/>
    </source>
</evidence>
<evidence type="ECO:0000256" key="1">
    <source>
        <dbReference type="ARBA" id="ARBA00004613"/>
    </source>
</evidence>
<dbReference type="EMBL" id="BC170364">
    <property type="protein sequence ID" value="AAI70364.1"/>
    <property type="molecule type" value="mRNA"/>
</dbReference>
<reference evidence="11" key="1">
    <citation type="submission" date="2008-11" db="EMBL/GenBank/DDBJ databases">
        <authorList>
            <consortium name="NIH - Xenopus Gene Collection (XGC) project"/>
        </authorList>
    </citation>
    <scope>NUCLEOTIDE SEQUENCE [LARGE SCALE MRNA]</scope>
    <source>
        <tissue evidence="11">Oocytes</tissue>
    </source>
</reference>
<dbReference type="GO" id="GO:0014054">
    <property type="term" value="P:positive regulation of gamma-aminobutyric acid secretion"/>
    <property type="evidence" value="ECO:0007669"/>
    <property type="project" value="TreeGrafter"/>
</dbReference>
<name>B7ZS11_XENLA</name>
<feature type="chain" id="PRO_5010009526" description="Pro-thyrotropin-releasing hormone" evidence="9">
    <location>
        <begin position="21"/>
        <end position="224"/>
    </location>
</feature>
<feature type="compositionally biased region" description="Polar residues" evidence="10">
    <location>
        <begin position="206"/>
        <end position="215"/>
    </location>
</feature>
<evidence type="ECO:0000256" key="10">
    <source>
        <dbReference type="SAM" id="MobiDB-lite"/>
    </source>
</evidence>
<evidence type="ECO:0000256" key="5">
    <source>
        <dbReference type="ARBA" id="ARBA00022702"/>
    </source>
</evidence>
<dbReference type="GO" id="GO:0001692">
    <property type="term" value="P:histamine metabolic process"/>
    <property type="evidence" value="ECO:0007669"/>
    <property type="project" value="TreeGrafter"/>
</dbReference>
<evidence type="ECO:0000256" key="2">
    <source>
        <dbReference type="ARBA" id="ARBA00010437"/>
    </source>
</evidence>
<dbReference type="GO" id="GO:0030141">
    <property type="term" value="C:secretory granule"/>
    <property type="evidence" value="ECO:0007669"/>
    <property type="project" value="TreeGrafter"/>
</dbReference>
<dbReference type="GO" id="GO:0005576">
    <property type="term" value="C:extracellular region"/>
    <property type="evidence" value="ECO:0007669"/>
    <property type="project" value="UniProtKB-SubCell"/>
</dbReference>
<proteinExistence type="evidence at transcript level"/>
<dbReference type="GO" id="GO:0009755">
    <property type="term" value="P:hormone-mediated signaling pathway"/>
    <property type="evidence" value="ECO:0007669"/>
    <property type="project" value="UniProtKB-UniRule"/>
</dbReference>
<feature type="signal peptide" evidence="9">
    <location>
        <begin position="1"/>
        <end position="20"/>
    </location>
</feature>
<sequence>MMFLWWLLLLGTAISHKVHSQEQPLLEEDTAPADNLDVLEKAKGILIRSILEGFQEGQQINRDLPDAMEMIYKRQHPGKRFQEEIEKRQHPGKRDLEDLQLSKRQHPGRRYLEDMEKRQHPGKREEGDWSRGYLTDDSGYLDLFSDVSKRQHPGKRVPDPLFIKRQHPGKRGIEEEDDTEFENSKEVGKRQHPGKRYDPCEGPNAYNCNSGNLQLDSVEEGWAA</sequence>
<feature type="region of interest" description="Disordered" evidence="10">
    <location>
        <begin position="86"/>
        <end position="131"/>
    </location>
</feature>
<feature type="compositionally biased region" description="Basic and acidic residues" evidence="10">
    <location>
        <begin position="182"/>
        <end position="199"/>
    </location>
</feature>